<gene>
    <name evidence="1" type="ORF">SDC9_157711</name>
</gene>
<protein>
    <recommendedName>
        <fullName evidence="2">TonB-dependent receptor SusC</fullName>
    </recommendedName>
</protein>
<proteinExistence type="predicted"/>
<sequence length="102" mass="11456">MPNDRYLQNVAYIRLRTLNFGYTLPVSISSKLQADDIKIYLSGENLWTWSPLYKITKDTDVTNVWRAGSQLTGLDSDNTRGDGDGYNYPTLGTISVGLSINF</sequence>
<organism evidence="1">
    <name type="scientific">bioreactor metagenome</name>
    <dbReference type="NCBI Taxonomy" id="1076179"/>
    <lineage>
        <taxon>unclassified sequences</taxon>
        <taxon>metagenomes</taxon>
        <taxon>ecological metagenomes</taxon>
    </lineage>
</organism>
<dbReference type="EMBL" id="VSSQ01056562">
    <property type="protein sequence ID" value="MPN10416.1"/>
    <property type="molecule type" value="Genomic_DNA"/>
</dbReference>
<name>A0A645F9W7_9ZZZZ</name>
<reference evidence="1" key="1">
    <citation type="submission" date="2019-08" db="EMBL/GenBank/DDBJ databases">
        <authorList>
            <person name="Kucharzyk K."/>
            <person name="Murdoch R.W."/>
            <person name="Higgins S."/>
            <person name="Loffler F."/>
        </authorList>
    </citation>
    <scope>NUCLEOTIDE SEQUENCE</scope>
</reference>
<accession>A0A645F9W7</accession>
<evidence type="ECO:0000313" key="1">
    <source>
        <dbReference type="EMBL" id="MPN10416.1"/>
    </source>
</evidence>
<dbReference type="AlphaFoldDB" id="A0A645F9W7"/>
<comment type="caution">
    <text evidence="1">The sequence shown here is derived from an EMBL/GenBank/DDBJ whole genome shotgun (WGS) entry which is preliminary data.</text>
</comment>
<evidence type="ECO:0008006" key="2">
    <source>
        <dbReference type="Google" id="ProtNLM"/>
    </source>
</evidence>